<reference evidence="2" key="1">
    <citation type="journal article" date="2020" name="Phytopathology">
        <title>Genome Sequence Resources of Colletotrichum truncatum, C. plurivorum, C. musicola, and C. sojae: Four Species Pathogenic to Soybean (Glycine max).</title>
        <authorList>
            <person name="Rogerio F."/>
            <person name="Boufleur T.R."/>
            <person name="Ciampi-Guillardi M."/>
            <person name="Sukno S.A."/>
            <person name="Thon M.R."/>
            <person name="Massola Junior N.S."/>
            <person name="Baroncelli R."/>
        </authorList>
    </citation>
    <scope>NUCLEOTIDE SEQUENCE</scope>
    <source>
        <strain evidence="2">LFN0074</strain>
    </source>
</reference>
<feature type="compositionally biased region" description="Basic and acidic residues" evidence="1">
    <location>
        <begin position="114"/>
        <end position="131"/>
    </location>
</feature>
<dbReference type="EMBL" id="WIGM01000420">
    <property type="protein sequence ID" value="KAF6825752.1"/>
    <property type="molecule type" value="Genomic_DNA"/>
</dbReference>
<proteinExistence type="predicted"/>
<keyword evidence="3" id="KW-1185">Reference proteome</keyword>
<evidence type="ECO:0000256" key="1">
    <source>
        <dbReference type="SAM" id="MobiDB-lite"/>
    </source>
</evidence>
<accession>A0A8H6N9W4</accession>
<feature type="compositionally biased region" description="Basic and acidic residues" evidence="1">
    <location>
        <begin position="47"/>
        <end position="80"/>
    </location>
</feature>
<evidence type="ECO:0000313" key="3">
    <source>
        <dbReference type="Proteomes" id="UP000639643"/>
    </source>
</evidence>
<feature type="compositionally biased region" description="Basic residues" evidence="1">
    <location>
        <begin position="81"/>
        <end position="95"/>
    </location>
</feature>
<organism evidence="2 3">
    <name type="scientific">Colletotrichum musicola</name>
    <dbReference type="NCBI Taxonomy" id="2175873"/>
    <lineage>
        <taxon>Eukaryota</taxon>
        <taxon>Fungi</taxon>
        <taxon>Dikarya</taxon>
        <taxon>Ascomycota</taxon>
        <taxon>Pezizomycotina</taxon>
        <taxon>Sordariomycetes</taxon>
        <taxon>Hypocreomycetidae</taxon>
        <taxon>Glomerellales</taxon>
        <taxon>Glomerellaceae</taxon>
        <taxon>Colletotrichum</taxon>
        <taxon>Colletotrichum orchidearum species complex</taxon>
    </lineage>
</organism>
<gene>
    <name evidence="2" type="ORF">CMUS01_09697</name>
</gene>
<protein>
    <submittedName>
        <fullName evidence="2">Uncharacterized protein</fullName>
    </submittedName>
</protein>
<dbReference type="Proteomes" id="UP000639643">
    <property type="component" value="Unassembled WGS sequence"/>
</dbReference>
<feature type="region of interest" description="Disordered" evidence="1">
    <location>
        <begin position="38"/>
        <end position="222"/>
    </location>
</feature>
<dbReference type="AlphaFoldDB" id="A0A8H6N9W4"/>
<comment type="caution">
    <text evidence="2">The sequence shown here is derived from an EMBL/GenBank/DDBJ whole genome shotgun (WGS) entry which is preliminary data.</text>
</comment>
<evidence type="ECO:0000313" key="2">
    <source>
        <dbReference type="EMBL" id="KAF6825752.1"/>
    </source>
</evidence>
<sequence length="262" mass="28531">MTWLRSSLRDFVRHDPTYPPAHAPDWAPRNHAPEVLRHDSWTYLGSKPKETTPVDRRSRWCSRDSLDDPLNDDPHREPVKHTHSPKNRGVPRRPLGRLDHGRGFVIRWQSHAGSRREGGGRIRAHNTDGKLHREKRGPRDTPTPAGGIPYPWRRGPARRSQPPPRLPGKRSGTGSGGRHSGPAADGSGVGGAAKQNPKALELSADEASLQSAEPQGTPKLAPGTPCAWNRASCPVPHEGSPRVATATHTATTIGQFIEGLAG</sequence>
<name>A0A8H6N9W4_9PEZI</name>